<dbReference type="InterPro" id="IPR058240">
    <property type="entry name" value="rSAM_sf"/>
</dbReference>
<dbReference type="SFLD" id="SFLDG01386">
    <property type="entry name" value="main_SPASM_domain-containing"/>
    <property type="match status" value="1"/>
</dbReference>
<dbReference type="UniPathway" id="UPA00344"/>
<dbReference type="CDD" id="cd01420">
    <property type="entry name" value="MoaC_PE"/>
    <property type="match status" value="1"/>
</dbReference>
<evidence type="ECO:0000256" key="6">
    <source>
        <dbReference type="ARBA" id="ARBA00022485"/>
    </source>
</evidence>
<dbReference type="CDD" id="cd01335">
    <property type="entry name" value="Radical_SAM"/>
    <property type="match status" value="1"/>
</dbReference>
<sequence>MMALSNLKYIYGATSIRQARIISNIVLRTDRQSHNNVETKVSATDNVVPPLVDLYGRQHNYLRISLTERCNLRCQYCMPAEGVPLSAREALLSREELLRVTRVLATLGVQKLRLTGGEPSVRADLVDIVQELSSVTGIRAVGMTSNGLALTRRLPALRRAGLRALNLSLDSLRPARFERMARRPGLPRVLATLDLALQLDFDSVKLNTVLMKGFNDDEVCDFVELTRERQMDVRFIEFMPFSGNRWEDARLVPERDALAALRRAFPGAARLPPAACDTATLWQVPGHAGRVGFISSMTKPFCASCNRLRLTADGNLKVCLFGAAETSLRDALRGGASDDDLALLVRAALRRKLPQHAAPAGARARAPPRLAAPRLAAPRLAAPRLAARALSTTAAAAAAVAGGDDARLTHLDAAGRARMVDVGDKPVTRRAAEAECYLEVGARLLRLLRSARVPKGDALTVAQVAGALAAKRTADLIPLCHPLALELARVRVQLPAGDGERGGRVRVACEARAAARTGVEMEALTGCAVAALALYDMCKSVDKGMRITDLRVVRKTGGKSDWPAPAPGDGDGEGEGGLRVRAHDTSPLKPGETYAPTNVMYF</sequence>
<keyword evidence="7" id="KW-0949">S-adenosyl-L-methionine</keyword>
<feature type="non-terminal residue" evidence="18">
    <location>
        <position position="602"/>
    </location>
</feature>
<comment type="similarity">
    <text evidence="5">In the N-terminal section; belongs to the radical SAM superfamily. MoaA family.</text>
</comment>
<dbReference type="Proteomes" id="UP000838878">
    <property type="component" value="Chromosome 14"/>
</dbReference>
<dbReference type="InterPro" id="IPR050105">
    <property type="entry name" value="MoCo_biosynth_MoaA/MoaC"/>
</dbReference>
<comment type="similarity">
    <text evidence="4">In the C-terminal section; belongs to the MoaC family.</text>
</comment>
<name>A0A8J9V484_9NEOP</name>
<dbReference type="InterPro" id="IPR013785">
    <property type="entry name" value="Aldolase_TIM"/>
</dbReference>
<dbReference type="SFLD" id="SFLDG01067">
    <property type="entry name" value="SPASM/twitch_domain_containing"/>
    <property type="match status" value="1"/>
</dbReference>
<feature type="region of interest" description="Disordered" evidence="16">
    <location>
        <begin position="556"/>
        <end position="591"/>
    </location>
</feature>
<evidence type="ECO:0000256" key="3">
    <source>
        <dbReference type="ARBA" id="ARBA00005046"/>
    </source>
</evidence>
<dbReference type="InterPro" id="IPR036522">
    <property type="entry name" value="MoaC_sf"/>
</dbReference>
<keyword evidence="9" id="KW-0547">Nucleotide-binding</keyword>
<dbReference type="InterPro" id="IPR006638">
    <property type="entry name" value="Elp3/MiaA/NifB-like_rSAM"/>
</dbReference>
<dbReference type="NCBIfam" id="TIGR02666">
    <property type="entry name" value="moaA"/>
    <property type="match status" value="1"/>
</dbReference>
<dbReference type="GO" id="GO:0005525">
    <property type="term" value="F:GTP binding"/>
    <property type="evidence" value="ECO:0007669"/>
    <property type="project" value="UniProtKB-KW"/>
</dbReference>
<evidence type="ECO:0000256" key="15">
    <source>
        <dbReference type="ARBA" id="ARBA00048697"/>
    </source>
</evidence>
<comment type="catalytic activity">
    <reaction evidence="1">
        <text>(8S)-3',8-cyclo-7,8-dihydroguanosine 5'-triphosphate = cyclic pyranopterin phosphate + diphosphate</text>
        <dbReference type="Rhea" id="RHEA:49580"/>
        <dbReference type="ChEBI" id="CHEBI:33019"/>
        <dbReference type="ChEBI" id="CHEBI:59648"/>
        <dbReference type="ChEBI" id="CHEBI:131766"/>
        <dbReference type="EC" id="4.6.1.17"/>
    </reaction>
</comment>
<keyword evidence="10" id="KW-0408">Iron</keyword>
<dbReference type="InterPro" id="IPR040064">
    <property type="entry name" value="MoaA-like"/>
</dbReference>
<dbReference type="CDD" id="cd21117">
    <property type="entry name" value="Twitch_MoaA"/>
    <property type="match status" value="1"/>
</dbReference>
<dbReference type="InterPro" id="IPR013483">
    <property type="entry name" value="MoaA"/>
</dbReference>
<evidence type="ECO:0000256" key="9">
    <source>
        <dbReference type="ARBA" id="ARBA00022741"/>
    </source>
</evidence>
<dbReference type="GO" id="GO:0006777">
    <property type="term" value="P:Mo-molybdopterin cofactor biosynthetic process"/>
    <property type="evidence" value="ECO:0007669"/>
    <property type="project" value="UniProtKB-KW"/>
</dbReference>
<keyword evidence="8" id="KW-0479">Metal-binding</keyword>
<evidence type="ECO:0000256" key="2">
    <source>
        <dbReference type="ARBA" id="ARBA00001966"/>
    </source>
</evidence>
<dbReference type="Pfam" id="PF06463">
    <property type="entry name" value="Mob_synth_C"/>
    <property type="match status" value="1"/>
</dbReference>
<dbReference type="InterPro" id="IPR007197">
    <property type="entry name" value="rSAM"/>
</dbReference>
<evidence type="ECO:0000256" key="1">
    <source>
        <dbReference type="ARBA" id="ARBA00001637"/>
    </source>
</evidence>
<dbReference type="InterPro" id="IPR000385">
    <property type="entry name" value="MoaA_NifB_PqqE_Fe-S-bd_CS"/>
</dbReference>
<dbReference type="SUPFAM" id="SSF102114">
    <property type="entry name" value="Radical SAM enzymes"/>
    <property type="match status" value="1"/>
</dbReference>
<dbReference type="SUPFAM" id="SSF55040">
    <property type="entry name" value="Molybdenum cofactor biosynthesis protein C, MoaC"/>
    <property type="match status" value="1"/>
</dbReference>
<keyword evidence="19" id="KW-1185">Reference proteome</keyword>
<proteinExistence type="inferred from homology"/>
<dbReference type="GO" id="GO:0061798">
    <property type="term" value="F:GTP 3',8'-cyclase activity"/>
    <property type="evidence" value="ECO:0007669"/>
    <property type="project" value="UniProtKB-EC"/>
</dbReference>
<dbReference type="AlphaFoldDB" id="A0A8J9V484"/>
<evidence type="ECO:0000256" key="4">
    <source>
        <dbReference type="ARBA" id="ARBA00008484"/>
    </source>
</evidence>
<keyword evidence="13" id="KW-0501">Molybdenum cofactor biosynthesis</keyword>
<dbReference type="NCBIfam" id="NF006870">
    <property type="entry name" value="PRK09364.1"/>
    <property type="match status" value="1"/>
</dbReference>
<evidence type="ECO:0000256" key="10">
    <source>
        <dbReference type="ARBA" id="ARBA00023004"/>
    </source>
</evidence>
<protein>
    <recommendedName>
        <fullName evidence="17">Radical SAM core domain-containing protein</fullName>
    </recommendedName>
</protein>
<comment type="pathway">
    <text evidence="3">Cofactor biosynthesis; molybdopterin biosynthesis.</text>
</comment>
<evidence type="ECO:0000256" key="13">
    <source>
        <dbReference type="ARBA" id="ARBA00023150"/>
    </source>
</evidence>
<dbReference type="Gene3D" id="3.20.20.70">
    <property type="entry name" value="Aldolase class I"/>
    <property type="match status" value="1"/>
</dbReference>
<evidence type="ECO:0000313" key="18">
    <source>
        <dbReference type="EMBL" id="CAH0719735.1"/>
    </source>
</evidence>
<dbReference type="GO" id="GO:0046872">
    <property type="term" value="F:metal ion binding"/>
    <property type="evidence" value="ECO:0007669"/>
    <property type="project" value="UniProtKB-KW"/>
</dbReference>
<evidence type="ECO:0000256" key="8">
    <source>
        <dbReference type="ARBA" id="ARBA00022723"/>
    </source>
</evidence>
<organism evidence="18 19">
    <name type="scientific">Brenthis ino</name>
    <name type="common">lesser marbled fritillary</name>
    <dbReference type="NCBI Taxonomy" id="405034"/>
    <lineage>
        <taxon>Eukaryota</taxon>
        <taxon>Metazoa</taxon>
        <taxon>Ecdysozoa</taxon>
        <taxon>Arthropoda</taxon>
        <taxon>Hexapoda</taxon>
        <taxon>Insecta</taxon>
        <taxon>Pterygota</taxon>
        <taxon>Neoptera</taxon>
        <taxon>Endopterygota</taxon>
        <taxon>Lepidoptera</taxon>
        <taxon>Glossata</taxon>
        <taxon>Ditrysia</taxon>
        <taxon>Papilionoidea</taxon>
        <taxon>Nymphalidae</taxon>
        <taxon>Heliconiinae</taxon>
        <taxon>Argynnini</taxon>
        <taxon>Brenthis</taxon>
    </lineage>
</organism>
<dbReference type="NCBIfam" id="TIGR00581">
    <property type="entry name" value="moaC"/>
    <property type="match status" value="1"/>
</dbReference>
<dbReference type="Pfam" id="PF01967">
    <property type="entry name" value="MoaC"/>
    <property type="match status" value="1"/>
</dbReference>
<dbReference type="OrthoDB" id="429626at2759"/>
<evidence type="ECO:0000256" key="11">
    <source>
        <dbReference type="ARBA" id="ARBA00023014"/>
    </source>
</evidence>
<keyword evidence="14" id="KW-0456">Lyase</keyword>
<dbReference type="PANTHER" id="PTHR22960">
    <property type="entry name" value="MOLYBDOPTERIN COFACTOR SYNTHESIS PROTEIN A"/>
    <property type="match status" value="1"/>
</dbReference>
<dbReference type="PROSITE" id="PS01305">
    <property type="entry name" value="MOAA_NIFB_PQQE"/>
    <property type="match status" value="1"/>
</dbReference>
<comment type="catalytic activity">
    <reaction evidence="15">
        <text>GTP + AH2 + S-adenosyl-L-methionine = (8S)-3',8-cyclo-7,8-dihydroguanosine 5'-triphosphate + 5'-deoxyadenosine + L-methionine + A + H(+)</text>
        <dbReference type="Rhea" id="RHEA:49576"/>
        <dbReference type="ChEBI" id="CHEBI:13193"/>
        <dbReference type="ChEBI" id="CHEBI:15378"/>
        <dbReference type="ChEBI" id="CHEBI:17319"/>
        <dbReference type="ChEBI" id="CHEBI:17499"/>
        <dbReference type="ChEBI" id="CHEBI:37565"/>
        <dbReference type="ChEBI" id="CHEBI:57844"/>
        <dbReference type="ChEBI" id="CHEBI:59789"/>
        <dbReference type="ChEBI" id="CHEBI:131766"/>
        <dbReference type="EC" id="4.1.99.22"/>
    </reaction>
</comment>
<dbReference type="HAMAP" id="MF_01225_B">
    <property type="entry name" value="MoaA_B"/>
    <property type="match status" value="1"/>
</dbReference>
<dbReference type="GO" id="GO:0061799">
    <property type="term" value="F:cyclic pyranopterin monophosphate synthase activity"/>
    <property type="evidence" value="ECO:0007669"/>
    <property type="project" value="UniProtKB-EC"/>
</dbReference>
<gene>
    <name evidence="18" type="ORF">BINO364_LOCUS6038</name>
</gene>
<feature type="compositionally biased region" description="Basic and acidic residues" evidence="16">
    <location>
        <begin position="576"/>
        <end position="586"/>
    </location>
</feature>
<dbReference type="Gene3D" id="3.30.70.640">
    <property type="entry name" value="Molybdopterin cofactor biosynthesis C (MoaC) domain"/>
    <property type="match status" value="1"/>
</dbReference>
<evidence type="ECO:0000256" key="5">
    <source>
        <dbReference type="ARBA" id="ARBA00009862"/>
    </source>
</evidence>
<evidence type="ECO:0000259" key="17">
    <source>
        <dbReference type="PROSITE" id="PS51918"/>
    </source>
</evidence>
<evidence type="ECO:0000256" key="12">
    <source>
        <dbReference type="ARBA" id="ARBA00023134"/>
    </source>
</evidence>
<dbReference type="PANTHER" id="PTHR22960:SF0">
    <property type="entry name" value="MOLYBDENUM COFACTOR BIOSYNTHESIS PROTEIN 1"/>
    <property type="match status" value="1"/>
</dbReference>
<evidence type="ECO:0000256" key="7">
    <source>
        <dbReference type="ARBA" id="ARBA00022691"/>
    </source>
</evidence>
<evidence type="ECO:0000256" key="14">
    <source>
        <dbReference type="ARBA" id="ARBA00023239"/>
    </source>
</evidence>
<feature type="domain" description="Radical SAM core" evidence="17">
    <location>
        <begin position="54"/>
        <end position="274"/>
    </location>
</feature>
<dbReference type="SFLD" id="SFLDS00029">
    <property type="entry name" value="Radical_SAM"/>
    <property type="match status" value="1"/>
</dbReference>
<dbReference type="Pfam" id="PF04055">
    <property type="entry name" value="Radical_SAM"/>
    <property type="match status" value="1"/>
</dbReference>
<accession>A0A8J9V484</accession>
<dbReference type="InterPro" id="IPR002820">
    <property type="entry name" value="Mopterin_CF_biosynth-C_dom"/>
</dbReference>
<dbReference type="GO" id="GO:0051539">
    <property type="term" value="F:4 iron, 4 sulfur cluster binding"/>
    <property type="evidence" value="ECO:0007669"/>
    <property type="project" value="UniProtKB-KW"/>
</dbReference>
<dbReference type="EMBL" id="OV170234">
    <property type="protein sequence ID" value="CAH0719735.1"/>
    <property type="molecule type" value="Genomic_DNA"/>
</dbReference>
<keyword evidence="6" id="KW-0004">4Fe-4S</keyword>
<keyword evidence="11" id="KW-0411">Iron-sulfur</keyword>
<reference evidence="18" key="1">
    <citation type="submission" date="2021-12" db="EMBL/GenBank/DDBJ databases">
        <authorList>
            <person name="Martin H S."/>
        </authorList>
    </citation>
    <scope>NUCLEOTIDE SEQUENCE</scope>
</reference>
<dbReference type="InterPro" id="IPR047594">
    <property type="entry name" value="MoaC_bact/euk"/>
</dbReference>
<dbReference type="InterPro" id="IPR023045">
    <property type="entry name" value="MoaC"/>
</dbReference>
<keyword evidence="12" id="KW-0342">GTP-binding</keyword>
<dbReference type="SMART" id="SM00729">
    <property type="entry name" value="Elp3"/>
    <property type="match status" value="1"/>
</dbReference>
<evidence type="ECO:0000256" key="16">
    <source>
        <dbReference type="SAM" id="MobiDB-lite"/>
    </source>
</evidence>
<dbReference type="SFLD" id="SFLDG01383">
    <property type="entry name" value="cyclic_pyranopterin_phosphate"/>
    <property type="match status" value="1"/>
</dbReference>
<evidence type="ECO:0000313" key="19">
    <source>
        <dbReference type="Proteomes" id="UP000838878"/>
    </source>
</evidence>
<dbReference type="InterPro" id="IPR010505">
    <property type="entry name" value="MoaA_twitch"/>
</dbReference>
<dbReference type="PROSITE" id="PS51918">
    <property type="entry name" value="RADICAL_SAM"/>
    <property type="match status" value="1"/>
</dbReference>
<comment type="cofactor">
    <cofactor evidence="2">
        <name>[4Fe-4S] cluster</name>
        <dbReference type="ChEBI" id="CHEBI:49883"/>
    </cofactor>
</comment>